<dbReference type="CDD" id="cd13120">
    <property type="entry name" value="BF2867_like_N"/>
    <property type="match status" value="1"/>
</dbReference>
<reference evidence="1" key="1">
    <citation type="submission" date="2019-03" db="EMBL/GenBank/DDBJ databases">
        <title>Single cell metagenomics reveals metabolic interactions within the superorganism composed of flagellate Streblomastix strix and complex community of Bacteroidetes bacteria on its surface.</title>
        <authorList>
            <person name="Treitli S.C."/>
            <person name="Kolisko M."/>
            <person name="Husnik F."/>
            <person name="Keeling P."/>
            <person name="Hampl V."/>
        </authorList>
    </citation>
    <scope>NUCLEOTIDE SEQUENCE</scope>
    <source>
        <strain evidence="1">STM</strain>
    </source>
</reference>
<accession>A0A5J4SW00</accession>
<dbReference type="InterPro" id="IPR025049">
    <property type="entry name" value="Mfa-like_1"/>
</dbReference>
<sequence>MRKREYVMTAIGRGCFDVINNFCNHEMKKNILNLLPVLLFFCLLTGCSEQENEGLGYVGNEIRIATNIEAVTRGVINSPLTADLEVGLIRLDKNENSYVGEETLNGVVFSADKKLRIIDETTDAYYPADMSAKVRLIGWYPNEAGAFNAENGTVTFPIDGSTDIMYTEMIEGTSKDGFTGGVTFDHALSQVVVTAYAEDSPAKAKWGGITSVTVLNKEQNCILTLPGVSADYDGVGDDPAISFSAEMGGISVEGEDIDIDVDIKNAVMFGYAMFAPTQSSTSEELIIEVTTKEGGPLQAKVSHKFEAGKKYEITLRFSMVGVSVGVQPWAWGTGTYPATSDTDTEFHIENCKDKIISVILANPETLVDEKVVMLQLDEKGDGKIAIGDLLVKSIQVAVPDSKLIWIGRKKFKPDDKVVINLTVKSSDYSSVDWRMDGDGTTALINTAAEMRLGFNKSGATVYKFESDIDLMNQEWTPVNVGSTAFTNVIDGDKHKIYGFLVTTFTSNTANNAYFGGLVRSLGANGVIKNLHIASGKINISNIVFTQTTSATGFYVGAFVGNLGGSSAGGEGEIIGCSNAADINVDNRSITTLPIYLAGIVGYLTRGGIVGCLNTGKISNNIDTYASGICGRKVLGDIIACVNKGSIQVSASSGNTYSAGIVGRSTVDGTISACYNTGQVSSGLGAINKSGGTVANCFSVSSNTLTGNWPTVDSPSTNWGKAGTGLNGNYWIDLGSWNDGVDPTYPKLYWETPVVF</sequence>
<dbReference type="Gene3D" id="2.160.20.110">
    <property type="match status" value="1"/>
</dbReference>
<comment type="caution">
    <text evidence="1">The sequence shown here is derived from an EMBL/GenBank/DDBJ whole genome shotgun (WGS) entry which is preliminary data.</text>
</comment>
<dbReference type="Pfam" id="PF13149">
    <property type="entry name" value="Mfa_like_1"/>
    <property type="match status" value="1"/>
</dbReference>
<dbReference type="Gene3D" id="2.60.40.2630">
    <property type="match status" value="1"/>
</dbReference>
<protein>
    <recommendedName>
        <fullName evidence="2">GLUG domain-containing protein</fullName>
    </recommendedName>
</protein>
<dbReference type="Gene3D" id="2.60.40.2620">
    <property type="entry name" value="Fimbrillin-like"/>
    <property type="match status" value="1"/>
</dbReference>
<dbReference type="AlphaFoldDB" id="A0A5J4SW00"/>
<evidence type="ECO:0000313" key="1">
    <source>
        <dbReference type="EMBL" id="KAA6350157.1"/>
    </source>
</evidence>
<proteinExistence type="predicted"/>
<evidence type="ECO:0008006" key="2">
    <source>
        <dbReference type="Google" id="ProtNLM"/>
    </source>
</evidence>
<name>A0A5J4SW00_9ZZZZ</name>
<gene>
    <name evidence="1" type="ORF">EZS27_002423</name>
</gene>
<dbReference type="EMBL" id="SNRY01000032">
    <property type="protein sequence ID" value="KAA6350157.1"/>
    <property type="molecule type" value="Genomic_DNA"/>
</dbReference>
<dbReference type="InterPro" id="IPR042278">
    <property type="entry name" value="Mfa-like_1_N"/>
</dbReference>
<organism evidence="1">
    <name type="scientific">termite gut metagenome</name>
    <dbReference type="NCBI Taxonomy" id="433724"/>
    <lineage>
        <taxon>unclassified sequences</taxon>
        <taxon>metagenomes</taxon>
        <taxon>organismal metagenomes</taxon>
    </lineage>
</organism>